<sequence length="200" mass="22578">MVGSMAVLRAAVADGNLAIVRKLISNKHTVQAVDPDTGWPILFYAIKYSKTEIIQYLLEHEYKDTIQRDFKGNTALIIACRYKNIQAFNLYLRRFPQSFFLENNFGETPIFVAAQNGLRQIVSSLLDLGIDVNIVDKEGSTLPGWTPSDWAYSSDIKDYLNECVNALSEKKPIKLRSDSTKSSTASPYYTPPKLDLRSLF</sequence>
<keyword evidence="1" id="KW-0677">Repeat</keyword>
<evidence type="ECO:0000256" key="1">
    <source>
        <dbReference type="ARBA" id="ARBA00022737"/>
    </source>
</evidence>
<protein>
    <submittedName>
        <fullName evidence="4">Uncharacterized protein</fullName>
    </submittedName>
</protein>
<evidence type="ECO:0000256" key="3">
    <source>
        <dbReference type="PROSITE-ProRule" id="PRU00023"/>
    </source>
</evidence>
<accession>A0AAD5XXL2</accession>
<evidence type="ECO:0000313" key="4">
    <source>
        <dbReference type="EMBL" id="KAJ3224369.1"/>
    </source>
</evidence>
<gene>
    <name evidence="4" type="ORF">HK099_008541</name>
</gene>
<proteinExistence type="predicted"/>
<keyword evidence="2 3" id="KW-0040">ANK repeat</keyword>
<dbReference type="Proteomes" id="UP001211065">
    <property type="component" value="Unassembled WGS sequence"/>
</dbReference>
<dbReference type="EMBL" id="JADGJW010000095">
    <property type="protein sequence ID" value="KAJ3224369.1"/>
    <property type="molecule type" value="Genomic_DNA"/>
</dbReference>
<dbReference type="PANTHER" id="PTHR24198:SF165">
    <property type="entry name" value="ANKYRIN REPEAT-CONTAINING PROTEIN-RELATED"/>
    <property type="match status" value="1"/>
</dbReference>
<dbReference type="PROSITE" id="PS50297">
    <property type="entry name" value="ANK_REP_REGION"/>
    <property type="match status" value="1"/>
</dbReference>
<evidence type="ECO:0000256" key="2">
    <source>
        <dbReference type="ARBA" id="ARBA00023043"/>
    </source>
</evidence>
<dbReference type="InterPro" id="IPR036770">
    <property type="entry name" value="Ankyrin_rpt-contain_sf"/>
</dbReference>
<comment type="caution">
    <text evidence="4">The sequence shown here is derived from an EMBL/GenBank/DDBJ whole genome shotgun (WGS) entry which is preliminary data.</text>
</comment>
<evidence type="ECO:0000313" key="5">
    <source>
        <dbReference type="Proteomes" id="UP001211065"/>
    </source>
</evidence>
<dbReference type="SMART" id="SM00248">
    <property type="entry name" value="ANK"/>
    <property type="match status" value="4"/>
</dbReference>
<dbReference type="SUPFAM" id="SSF48403">
    <property type="entry name" value="Ankyrin repeat"/>
    <property type="match status" value="1"/>
</dbReference>
<dbReference type="Pfam" id="PF12796">
    <property type="entry name" value="Ank_2"/>
    <property type="match status" value="1"/>
</dbReference>
<dbReference type="PROSITE" id="PS50088">
    <property type="entry name" value="ANK_REPEAT"/>
    <property type="match status" value="1"/>
</dbReference>
<dbReference type="Pfam" id="PF00023">
    <property type="entry name" value="Ank"/>
    <property type="match status" value="1"/>
</dbReference>
<feature type="repeat" description="ANK" evidence="3">
    <location>
        <begin position="105"/>
        <end position="137"/>
    </location>
</feature>
<dbReference type="PANTHER" id="PTHR24198">
    <property type="entry name" value="ANKYRIN REPEAT AND PROTEIN KINASE DOMAIN-CONTAINING PROTEIN"/>
    <property type="match status" value="1"/>
</dbReference>
<name>A0AAD5XXL2_9FUNG</name>
<organism evidence="4 5">
    <name type="scientific">Clydaea vesicula</name>
    <dbReference type="NCBI Taxonomy" id="447962"/>
    <lineage>
        <taxon>Eukaryota</taxon>
        <taxon>Fungi</taxon>
        <taxon>Fungi incertae sedis</taxon>
        <taxon>Chytridiomycota</taxon>
        <taxon>Chytridiomycota incertae sedis</taxon>
        <taxon>Chytridiomycetes</taxon>
        <taxon>Lobulomycetales</taxon>
        <taxon>Lobulomycetaceae</taxon>
        <taxon>Clydaea</taxon>
    </lineage>
</organism>
<dbReference type="AlphaFoldDB" id="A0AAD5XXL2"/>
<dbReference type="InterPro" id="IPR002110">
    <property type="entry name" value="Ankyrin_rpt"/>
</dbReference>
<reference evidence="4" key="1">
    <citation type="submission" date="2020-05" db="EMBL/GenBank/DDBJ databases">
        <title>Phylogenomic resolution of chytrid fungi.</title>
        <authorList>
            <person name="Stajich J.E."/>
            <person name="Amses K."/>
            <person name="Simmons R."/>
            <person name="Seto K."/>
            <person name="Myers J."/>
            <person name="Bonds A."/>
            <person name="Quandt C.A."/>
            <person name="Barry K."/>
            <person name="Liu P."/>
            <person name="Grigoriev I."/>
            <person name="Longcore J.E."/>
            <person name="James T.Y."/>
        </authorList>
    </citation>
    <scope>NUCLEOTIDE SEQUENCE</scope>
    <source>
        <strain evidence="4">JEL0476</strain>
    </source>
</reference>
<dbReference type="Gene3D" id="1.25.40.20">
    <property type="entry name" value="Ankyrin repeat-containing domain"/>
    <property type="match status" value="1"/>
</dbReference>
<keyword evidence="5" id="KW-1185">Reference proteome</keyword>